<feature type="transmembrane region" description="Helical" evidence="1">
    <location>
        <begin position="50"/>
        <end position="72"/>
    </location>
</feature>
<dbReference type="Proteomes" id="UP000705994">
    <property type="component" value="Unassembled WGS sequence"/>
</dbReference>
<dbReference type="EMBL" id="JAHBFX010000009">
    <property type="protein sequence ID" value="MBZ6000141.1"/>
    <property type="molecule type" value="Genomic_DNA"/>
</dbReference>
<dbReference type="RefSeq" id="WP_224145716.1">
    <property type="nucleotide sequence ID" value="NZ_JAHBFO010000028.1"/>
</dbReference>
<feature type="transmembrane region" description="Helical" evidence="1">
    <location>
        <begin position="150"/>
        <end position="171"/>
    </location>
</feature>
<comment type="caution">
    <text evidence="3">The sequence shown here is derived from an EMBL/GenBank/DDBJ whole genome shotgun (WGS) entry which is preliminary data.</text>
</comment>
<feature type="transmembrane region" description="Helical" evidence="1">
    <location>
        <begin position="291"/>
        <end position="310"/>
    </location>
</feature>
<feature type="transmembrane region" description="Helical" evidence="1">
    <location>
        <begin position="108"/>
        <end position="130"/>
    </location>
</feature>
<feature type="transmembrane region" description="Helical" evidence="1">
    <location>
        <begin position="197"/>
        <end position="216"/>
    </location>
</feature>
<dbReference type="Proteomes" id="UP000727071">
    <property type="component" value="Unassembled WGS sequence"/>
</dbReference>
<feature type="transmembrane region" description="Helical" evidence="1">
    <location>
        <begin position="15"/>
        <end position="38"/>
    </location>
</feature>
<feature type="transmembrane region" description="Helical" evidence="1">
    <location>
        <begin position="410"/>
        <end position="432"/>
    </location>
</feature>
<feature type="transmembrane region" description="Helical" evidence="1">
    <location>
        <begin position="228"/>
        <end position="258"/>
    </location>
</feature>
<dbReference type="AlphaFoldDB" id="A0AB35FZX1"/>
<evidence type="ECO:0000313" key="4">
    <source>
        <dbReference type="Proteomes" id="UP000705994"/>
    </source>
</evidence>
<gene>
    <name evidence="3" type="ORF">KII88_06015</name>
    <name evidence="2" type="ORF">KIJ07_06960</name>
</gene>
<keyword evidence="1" id="KW-0472">Membrane</keyword>
<sequence length="453" mass="51826">MISQAWLQFKYSWKIWIFSLPVFITSAFIINMCLTNYFNFINSSWINDDILANTQLFFIPILFGSIMIPIVLKNTVREILNGLRKQNNLQVILGLTPEYLAILSGIELSIASTVGTILGSIISTPFAQMFYNFFVSTQGSHQFPPMTIKFSFQSFIITLLLITIVTFYSGYIRSRSTFYKIQKNIENMNIKSNDRFYYTKVIVMLILNIAIIAYFLSLLPERLGINSFGILSILLIFLEIIAISLLIIVCGKTILLIFSKIFNIISNRFKLSLLNLATYNITDNDDIFKRIYIPVAIINIFISGFSSLLIDLPDGGDSGTRTSNMVVFLSAPILITVANTICMMLLLQEKETFEMKQLFILGLRPLDIFLKKELEILIYSFTTLIISLTCNFVLSLMFVRITQLFNKTMVWINIWLPSLLLSLAIFVLMSIVAMTKVINTKWDILEFNIDTDL</sequence>
<evidence type="ECO:0000256" key="1">
    <source>
        <dbReference type="SAM" id="Phobius"/>
    </source>
</evidence>
<evidence type="ECO:0000313" key="5">
    <source>
        <dbReference type="Proteomes" id="UP000727071"/>
    </source>
</evidence>
<evidence type="ECO:0000313" key="2">
    <source>
        <dbReference type="EMBL" id="MBZ6000141.1"/>
    </source>
</evidence>
<accession>A0AB35FZX1</accession>
<proteinExistence type="predicted"/>
<organism evidence="3 5">
    <name type="scientific">Leuconostoc gelidum subsp. gelidum</name>
    <dbReference type="NCBI Taxonomy" id="1607839"/>
    <lineage>
        <taxon>Bacteria</taxon>
        <taxon>Bacillati</taxon>
        <taxon>Bacillota</taxon>
        <taxon>Bacilli</taxon>
        <taxon>Lactobacillales</taxon>
        <taxon>Lactobacillaceae</taxon>
        <taxon>Leuconostoc</taxon>
        <taxon>Leuconostoc gelidum group</taxon>
    </lineage>
</organism>
<feature type="transmembrane region" description="Helical" evidence="1">
    <location>
        <begin position="325"/>
        <end position="347"/>
    </location>
</feature>
<name>A0AB35FZX1_LEUGE</name>
<keyword evidence="1" id="KW-1133">Transmembrane helix</keyword>
<dbReference type="EMBL" id="JAHBFV010000017">
    <property type="protein sequence ID" value="MBZ6016082.1"/>
    <property type="molecule type" value="Genomic_DNA"/>
</dbReference>
<keyword evidence="1" id="KW-0812">Transmembrane</keyword>
<evidence type="ECO:0000313" key="3">
    <source>
        <dbReference type="EMBL" id="MBZ6016082.1"/>
    </source>
</evidence>
<keyword evidence="4" id="KW-1185">Reference proteome</keyword>
<reference evidence="3 4" key="1">
    <citation type="submission" date="2021-05" db="EMBL/GenBank/DDBJ databases">
        <title>Pangenome of Leuconostoc gelidum warrants species status for Leuconostoc gelidum subsp. gasicomitatum.</title>
        <authorList>
            <person name="Johansson P."/>
            <person name="Sade E."/>
            <person name="Hultman J."/>
            <person name="Auvinen P."/>
            <person name="Bjorkroth J."/>
        </authorList>
    </citation>
    <scope>NUCLEOTIDE SEQUENCE</scope>
    <source>
        <strain evidence="2 4">AMKR21</strain>
        <strain evidence="3">C220d</strain>
    </source>
</reference>
<feature type="transmembrane region" description="Helical" evidence="1">
    <location>
        <begin position="376"/>
        <end position="398"/>
    </location>
</feature>
<protein>
    <submittedName>
        <fullName evidence="3">ABC transporter permease</fullName>
    </submittedName>
</protein>